<evidence type="ECO:0000256" key="7">
    <source>
        <dbReference type="ARBA" id="ARBA00022989"/>
    </source>
</evidence>
<dbReference type="InterPro" id="IPR005829">
    <property type="entry name" value="Sugar_transporter_CS"/>
</dbReference>
<evidence type="ECO:0000256" key="10">
    <source>
        <dbReference type="ARBA" id="ARBA00039918"/>
    </source>
</evidence>
<evidence type="ECO:0000256" key="9">
    <source>
        <dbReference type="ARBA" id="ARBA00037295"/>
    </source>
</evidence>
<dbReference type="EMBL" id="FZNP01000004">
    <property type="protein sequence ID" value="SNR55892.1"/>
    <property type="molecule type" value="Genomic_DNA"/>
</dbReference>
<comment type="function">
    <text evidence="9">May be a proton symporter involved in the uptake of osmolytes such as proline and glycine betaine.</text>
</comment>
<dbReference type="Proteomes" id="UP000198420">
    <property type="component" value="Unassembled WGS sequence"/>
</dbReference>
<feature type="transmembrane region" description="Helical" evidence="11">
    <location>
        <begin position="378"/>
        <end position="396"/>
    </location>
</feature>
<feature type="transmembrane region" description="Helical" evidence="11">
    <location>
        <begin position="88"/>
        <end position="106"/>
    </location>
</feature>
<keyword evidence="14" id="KW-1185">Reference proteome</keyword>
<dbReference type="GO" id="GO:0005886">
    <property type="term" value="C:plasma membrane"/>
    <property type="evidence" value="ECO:0007669"/>
    <property type="project" value="UniProtKB-SubCell"/>
</dbReference>
<dbReference type="RefSeq" id="WP_089311794.1">
    <property type="nucleotide sequence ID" value="NZ_FZNP01000004.1"/>
</dbReference>
<protein>
    <recommendedName>
        <fullName evidence="10">Putative proline/betaine transporter</fullName>
    </recommendedName>
</protein>
<comment type="similarity">
    <text evidence="2">Belongs to the major facilitator superfamily. Metabolite:H+ Symporter (MHS) family (TC 2.A.1.6) family.</text>
</comment>
<feature type="transmembrane region" description="Helical" evidence="11">
    <location>
        <begin position="402"/>
        <end position="420"/>
    </location>
</feature>
<dbReference type="FunFam" id="1.20.1250.20:FF:000001">
    <property type="entry name" value="Dicarboxylate MFS transporter"/>
    <property type="match status" value="1"/>
</dbReference>
<keyword evidence="5 11" id="KW-0812">Transmembrane</keyword>
<evidence type="ECO:0000256" key="4">
    <source>
        <dbReference type="ARBA" id="ARBA00022475"/>
    </source>
</evidence>
<proteinExistence type="inferred from homology"/>
<evidence type="ECO:0000256" key="1">
    <source>
        <dbReference type="ARBA" id="ARBA00004651"/>
    </source>
</evidence>
<feature type="transmembrane region" description="Helical" evidence="11">
    <location>
        <begin position="306"/>
        <end position="326"/>
    </location>
</feature>
<gene>
    <name evidence="13" type="ORF">SAMN06265355_104141</name>
</gene>
<evidence type="ECO:0000313" key="14">
    <source>
        <dbReference type="Proteomes" id="UP000198420"/>
    </source>
</evidence>
<keyword evidence="3" id="KW-0813">Transport</keyword>
<evidence type="ECO:0000256" key="5">
    <source>
        <dbReference type="ARBA" id="ARBA00022692"/>
    </source>
</evidence>
<dbReference type="Pfam" id="PF07690">
    <property type="entry name" value="MFS_1"/>
    <property type="match status" value="1"/>
</dbReference>
<evidence type="ECO:0000259" key="12">
    <source>
        <dbReference type="PROSITE" id="PS50850"/>
    </source>
</evidence>
<feature type="transmembrane region" description="Helical" evidence="11">
    <location>
        <begin position="112"/>
        <end position="131"/>
    </location>
</feature>
<name>A0A238XB99_9ACTN</name>
<dbReference type="OrthoDB" id="3768022at2"/>
<organism evidence="13 14">
    <name type="scientific">Actinomadura mexicana</name>
    <dbReference type="NCBI Taxonomy" id="134959"/>
    <lineage>
        <taxon>Bacteria</taxon>
        <taxon>Bacillati</taxon>
        <taxon>Actinomycetota</taxon>
        <taxon>Actinomycetes</taxon>
        <taxon>Streptosporangiales</taxon>
        <taxon>Thermomonosporaceae</taxon>
        <taxon>Actinomadura</taxon>
    </lineage>
</organism>
<dbReference type="Gene3D" id="1.20.1250.20">
    <property type="entry name" value="MFS general substrate transporter like domains"/>
    <property type="match status" value="2"/>
</dbReference>
<feature type="transmembrane region" description="Helical" evidence="11">
    <location>
        <begin position="240"/>
        <end position="257"/>
    </location>
</feature>
<feature type="domain" description="Major facilitator superfamily (MFS) profile" evidence="12">
    <location>
        <begin position="15"/>
        <end position="421"/>
    </location>
</feature>
<feature type="transmembrane region" description="Helical" evidence="11">
    <location>
        <begin position="187"/>
        <end position="206"/>
    </location>
</feature>
<dbReference type="PANTHER" id="PTHR43045:SF1">
    <property type="entry name" value="SHIKIMATE TRANSPORTER"/>
    <property type="match status" value="1"/>
</dbReference>
<reference evidence="14" key="1">
    <citation type="submission" date="2017-06" db="EMBL/GenBank/DDBJ databases">
        <authorList>
            <person name="Varghese N."/>
            <person name="Submissions S."/>
        </authorList>
    </citation>
    <scope>NUCLEOTIDE SEQUENCE [LARGE SCALE GENOMIC DNA]</scope>
    <source>
        <strain evidence="14">DSM 44485</strain>
    </source>
</reference>
<accession>A0A238XB99</accession>
<evidence type="ECO:0000256" key="2">
    <source>
        <dbReference type="ARBA" id="ARBA00008240"/>
    </source>
</evidence>
<feature type="transmembrane region" description="Helical" evidence="11">
    <location>
        <begin position="332"/>
        <end position="357"/>
    </location>
</feature>
<comment type="subcellular location">
    <subcellularLocation>
        <location evidence="1">Cell membrane</location>
        <topology evidence="1">Multi-pass membrane protein</topology>
    </subcellularLocation>
</comment>
<dbReference type="InterPro" id="IPR036259">
    <property type="entry name" value="MFS_trans_sf"/>
</dbReference>
<keyword evidence="8 11" id="KW-0472">Membrane</keyword>
<sequence length="447" mass="47693">MVTPTQSVGVPIRKVAFASFIGTCIEFFDMYIFGTASALVFSKLFFPSLDPLAGTLAAFATFGVGFAARPLGGVIFGHFGDRFGRKSMLVLSLAIMGSGTTVVGLLPTYQQIGIWAAVLLVLARLMQGVAIGGEWSGAVLMAVEHAPPRKRAFYASWPLCGVPVGLILATGSFYLIGLLPESTLMSWGWRLPFLASAILLLVGLYIRVQVTESPAFQAVRDRGHEARFPASEVVRRNGKAVLIGVLAMAANSIPFYMPTVFALRYGVEEGGASKGTILLAVCIAAVIQVFTIPFAAALADRYGRRPVLLAGSLLAILEAFPFFWLLNTGNTLAIIVAMVIAIPVVHTLTYAPIASFLSELFETRLRYSGSAISYQIGSMVWSGPVPFVSAALFAWSGAAWPLALYMLIPSLLSLVAIYSARESYRDDIVDLGGEAPTGPVRTGAEGF</sequence>
<feature type="transmembrane region" description="Helical" evidence="11">
    <location>
        <begin position="53"/>
        <end position="76"/>
    </location>
</feature>
<dbReference type="InterPro" id="IPR020846">
    <property type="entry name" value="MFS_dom"/>
</dbReference>
<dbReference type="InterPro" id="IPR011701">
    <property type="entry name" value="MFS"/>
</dbReference>
<dbReference type="SUPFAM" id="SSF103473">
    <property type="entry name" value="MFS general substrate transporter"/>
    <property type="match status" value="1"/>
</dbReference>
<dbReference type="PANTHER" id="PTHR43045">
    <property type="entry name" value="SHIKIMATE TRANSPORTER"/>
    <property type="match status" value="1"/>
</dbReference>
<keyword evidence="4" id="KW-1003">Cell membrane</keyword>
<dbReference type="PROSITE" id="PS50850">
    <property type="entry name" value="MFS"/>
    <property type="match status" value="1"/>
</dbReference>
<dbReference type="CDD" id="cd17369">
    <property type="entry name" value="MFS_ShiA_like"/>
    <property type="match status" value="1"/>
</dbReference>
<feature type="transmembrane region" description="Helical" evidence="11">
    <location>
        <begin position="15"/>
        <end position="41"/>
    </location>
</feature>
<dbReference type="GO" id="GO:0015293">
    <property type="term" value="F:symporter activity"/>
    <property type="evidence" value="ECO:0007669"/>
    <property type="project" value="UniProtKB-KW"/>
</dbReference>
<dbReference type="PROSITE" id="PS00216">
    <property type="entry name" value="SUGAR_TRANSPORT_1"/>
    <property type="match status" value="1"/>
</dbReference>
<evidence type="ECO:0000313" key="13">
    <source>
        <dbReference type="EMBL" id="SNR55892.1"/>
    </source>
</evidence>
<keyword evidence="6" id="KW-0769">Symport</keyword>
<evidence type="ECO:0000256" key="3">
    <source>
        <dbReference type="ARBA" id="ARBA00022448"/>
    </source>
</evidence>
<evidence type="ECO:0000256" key="6">
    <source>
        <dbReference type="ARBA" id="ARBA00022847"/>
    </source>
</evidence>
<dbReference type="AlphaFoldDB" id="A0A238XB99"/>
<feature type="transmembrane region" description="Helical" evidence="11">
    <location>
        <begin position="152"/>
        <end position="175"/>
    </location>
</feature>
<evidence type="ECO:0000256" key="11">
    <source>
        <dbReference type="SAM" id="Phobius"/>
    </source>
</evidence>
<evidence type="ECO:0000256" key="8">
    <source>
        <dbReference type="ARBA" id="ARBA00023136"/>
    </source>
</evidence>
<feature type="transmembrane region" description="Helical" evidence="11">
    <location>
        <begin position="277"/>
        <end position="299"/>
    </location>
</feature>
<keyword evidence="7 11" id="KW-1133">Transmembrane helix</keyword>